<dbReference type="RefSeq" id="WP_281840137.1">
    <property type="nucleotide sequence ID" value="NZ_BROH01000001.1"/>
</dbReference>
<accession>A0ABQ5LMB8</accession>
<keyword evidence="2" id="KW-1185">Reference proteome</keyword>
<organism evidence="1 2">
    <name type="scientific">Sinisalibacter aestuarii</name>
    <dbReference type="NCBI Taxonomy" id="2949426"/>
    <lineage>
        <taxon>Bacteria</taxon>
        <taxon>Pseudomonadati</taxon>
        <taxon>Pseudomonadota</taxon>
        <taxon>Alphaproteobacteria</taxon>
        <taxon>Rhodobacterales</taxon>
        <taxon>Roseobacteraceae</taxon>
        <taxon>Sinisalibacter</taxon>
    </lineage>
</organism>
<dbReference type="EMBL" id="BROH01000001">
    <property type="protein sequence ID" value="GKY86164.1"/>
    <property type="molecule type" value="Genomic_DNA"/>
</dbReference>
<protein>
    <recommendedName>
        <fullName evidence="3">Sulfotransferase family protein</fullName>
    </recommendedName>
</protein>
<proteinExistence type="predicted"/>
<dbReference type="Proteomes" id="UP001144205">
    <property type="component" value="Unassembled WGS sequence"/>
</dbReference>
<comment type="caution">
    <text evidence="1">The sequence shown here is derived from an EMBL/GenBank/DDBJ whole genome shotgun (WGS) entry which is preliminary data.</text>
</comment>
<dbReference type="SUPFAM" id="SSF52540">
    <property type="entry name" value="P-loop containing nucleoside triphosphate hydrolases"/>
    <property type="match status" value="1"/>
</dbReference>
<sequence length="283" mass="31122">MAASTGITDRRVILHLGVQKTASTALHHFLKRNEEALAPHLMVRTPRQGTPTQRMGRAAVDYSLEPTPEREAAFVACIRELRDEILADDRPVLVSHENLPGAMLGNPGVTTLYPMIGQLLALLDAHLAPLVPHYVLYTRDMAAWKRSAYNQSVKTDGYPRSFEAFLTETAECGTWEGLSARIAAQIGASRFTRFRLEDEADQLRPGQQLLTLAGLDAATLAALDPIAHRPNESLAPGALEFMRLVNETGLAPGPRMKVMRLVMNNPALFAPDPDRAQSREART</sequence>
<gene>
    <name evidence="1" type="ORF">STA1M1_00330</name>
</gene>
<evidence type="ECO:0008006" key="3">
    <source>
        <dbReference type="Google" id="ProtNLM"/>
    </source>
</evidence>
<reference evidence="1" key="1">
    <citation type="journal article" date="2023" name="Int. J. Syst. Evol. Microbiol.">
        <title>Sinisalibacter aestuarii sp. nov., isolated from estuarine sediment of the Arakawa River.</title>
        <authorList>
            <person name="Arafat S.T."/>
            <person name="Hirano S."/>
            <person name="Sato A."/>
            <person name="Takeuchi K."/>
            <person name="Yasuda T."/>
            <person name="Terahara T."/>
            <person name="Hamada M."/>
            <person name="Kobayashi T."/>
        </authorList>
    </citation>
    <scope>NUCLEOTIDE SEQUENCE</scope>
    <source>
        <strain evidence="1">B-399</strain>
    </source>
</reference>
<name>A0ABQ5LMB8_9RHOB</name>
<dbReference type="InterPro" id="IPR027417">
    <property type="entry name" value="P-loop_NTPase"/>
</dbReference>
<evidence type="ECO:0000313" key="1">
    <source>
        <dbReference type="EMBL" id="GKY86164.1"/>
    </source>
</evidence>
<evidence type="ECO:0000313" key="2">
    <source>
        <dbReference type="Proteomes" id="UP001144205"/>
    </source>
</evidence>